<evidence type="ECO:0000313" key="2">
    <source>
        <dbReference type="Proteomes" id="UP001162992"/>
    </source>
</evidence>
<protein>
    <submittedName>
        <fullName evidence="1">Uncharacterized protein</fullName>
    </submittedName>
</protein>
<reference evidence="2" key="1">
    <citation type="journal article" date="2024" name="Proc. Natl. Acad. Sci. U.S.A.">
        <title>Extraordinary preservation of gene collinearity over three hundred million years revealed in homosporous lycophytes.</title>
        <authorList>
            <person name="Li C."/>
            <person name="Wickell D."/>
            <person name="Kuo L.Y."/>
            <person name="Chen X."/>
            <person name="Nie B."/>
            <person name="Liao X."/>
            <person name="Peng D."/>
            <person name="Ji J."/>
            <person name="Jenkins J."/>
            <person name="Williams M."/>
            <person name="Shu S."/>
            <person name="Plott C."/>
            <person name="Barry K."/>
            <person name="Rajasekar S."/>
            <person name="Grimwood J."/>
            <person name="Han X."/>
            <person name="Sun S."/>
            <person name="Hou Z."/>
            <person name="He W."/>
            <person name="Dai G."/>
            <person name="Sun C."/>
            <person name="Schmutz J."/>
            <person name="Leebens-Mack J.H."/>
            <person name="Li F.W."/>
            <person name="Wang L."/>
        </authorList>
    </citation>
    <scope>NUCLEOTIDE SEQUENCE [LARGE SCALE GENOMIC DNA]</scope>
    <source>
        <strain evidence="2">cv. PW_Plant_1</strain>
    </source>
</reference>
<comment type="caution">
    <text evidence="1">The sequence shown here is derived from an EMBL/GenBank/DDBJ whole genome shotgun (WGS) entry which is preliminary data.</text>
</comment>
<gene>
    <name evidence="1" type="ORF">O6H91_02G046800</name>
</gene>
<proteinExistence type="predicted"/>
<accession>A0ACC2EEW2</accession>
<keyword evidence="2" id="KW-1185">Reference proteome</keyword>
<sequence length="266" mass="28213">MVGNLAAGGGFSPHPTPEPAHDQPYYSAPADFSSAHAAAPPRPYYIVIPIWPVTGHVAEDHLHKLFIYLTVLGVLFVTAGAVGILFPILFALAIEQLIAWLLVFSGFMSVMQSLLMCGVPGMSSFLLLGILNLGVGIWMLMQPIAGGAMLIFVLSGWLFGQGILKMLMACQISNMSSWPAMLASGLLSIVLAFTILILAPHYGLVLLGIIFGVDILVSGISMMLTACMAYLGKRAYLSRRDPVQPGDLTAASREPLLPGDLASSSA</sequence>
<dbReference type="EMBL" id="CM055093">
    <property type="protein sequence ID" value="KAJ7565078.1"/>
    <property type="molecule type" value="Genomic_DNA"/>
</dbReference>
<evidence type="ECO:0000313" key="1">
    <source>
        <dbReference type="EMBL" id="KAJ7565078.1"/>
    </source>
</evidence>
<dbReference type="Proteomes" id="UP001162992">
    <property type="component" value="Chromosome 2"/>
</dbReference>
<name>A0ACC2EEW2_DIPCM</name>
<organism evidence="1 2">
    <name type="scientific">Diphasiastrum complanatum</name>
    <name type="common">Issler's clubmoss</name>
    <name type="synonym">Lycopodium complanatum</name>
    <dbReference type="NCBI Taxonomy" id="34168"/>
    <lineage>
        <taxon>Eukaryota</taxon>
        <taxon>Viridiplantae</taxon>
        <taxon>Streptophyta</taxon>
        <taxon>Embryophyta</taxon>
        <taxon>Tracheophyta</taxon>
        <taxon>Lycopodiopsida</taxon>
        <taxon>Lycopodiales</taxon>
        <taxon>Lycopodiaceae</taxon>
        <taxon>Lycopodioideae</taxon>
        <taxon>Diphasiastrum</taxon>
    </lineage>
</organism>